<keyword evidence="2" id="KW-1185">Reference proteome</keyword>
<name>A0A840RB69_9NEIS</name>
<reference evidence="1 2" key="1">
    <citation type="submission" date="2020-08" db="EMBL/GenBank/DDBJ databases">
        <title>Genomic Encyclopedia of Type Strains, Phase IV (KMG-IV): sequencing the most valuable type-strain genomes for metagenomic binning, comparative biology and taxonomic classification.</title>
        <authorList>
            <person name="Goeker M."/>
        </authorList>
    </citation>
    <scope>NUCLEOTIDE SEQUENCE [LARGE SCALE GENOMIC DNA]</scope>
    <source>
        <strain evidence="1 2">DSM 18233</strain>
    </source>
</reference>
<gene>
    <name evidence="1" type="ORF">HNQ50_001391</name>
</gene>
<protein>
    <submittedName>
        <fullName evidence="1">Uncharacterized protein</fullName>
    </submittedName>
</protein>
<dbReference type="Proteomes" id="UP000543030">
    <property type="component" value="Unassembled WGS sequence"/>
</dbReference>
<dbReference type="AlphaFoldDB" id="A0A840RB69"/>
<evidence type="ECO:0000313" key="1">
    <source>
        <dbReference type="EMBL" id="MBB5190669.1"/>
    </source>
</evidence>
<sequence length="66" mass="7376">MAQDAASIAMKRNTLECRIDETRVRLLVAIELQSIVAKLQKLNSSEAMRIGDELLDLADVYLKGNE</sequence>
<evidence type="ECO:0000313" key="2">
    <source>
        <dbReference type="Proteomes" id="UP000543030"/>
    </source>
</evidence>
<proteinExistence type="predicted"/>
<comment type="caution">
    <text evidence="1">The sequence shown here is derived from an EMBL/GenBank/DDBJ whole genome shotgun (WGS) entry which is preliminary data.</text>
</comment>
<dbReference type="RefSeq" id="WP_184098885.1">
    <property type="nucleotide sequence ID" value="NZ_JACHHN010000002.1"/>
</dbReference>
<dbReference type="EMBL" id="JACHHN010000002">
    <property type="protein sequence ID" value="MBB5190669.1"/>
    <property type="molecule type" value="Genomic_DNA"/>
</dbReference>
<accession>A0A840RB69</accession>
<organism evidence="1 2">
    <name type="scientific">Silvimonas terrae</name>
    <dbReference type="NCBI Taxonomy" id="300266"/>
    <lineage>
        <taxon>Bacteria</taxon>
        <taxon>Pseudomonadati</taxon>
        <taxon>Pseudomonadota</taxon>
        <taxon>Betaproteobacteria</taxon>
        <taxon>Neisseriales</taxon>
        <taxon>Chitinibacteraceae</taxon>
        <taxon>Silvimonas</taxon>
    </lineage>
</organism>